<proteinExistence type="predicted"/>
<sequence length="132" mass="14500">MGVDVYVTDRVLVKSNISFIEAGKLEASGGIDEPFNTPRTIFNLGLSTSDVFAKGITLDLSLRHVERFDFRSGVHVGTVPAYTVVDLHLGYRTKYGITCRLSATNVFDNGHIEMVDGAKISRIVVGEIQYAF</sequence>
<dbReference type="InterPro" id="IPR036942">
    <property type="entry name" value="Beta-barrel_TonB_sf"/>
</dbReference>
<evidence type="ECO:0000256" key="2">
    <source>
        <dbReference type="ARBA" id="ARBA00023136"/>
    </source>
</evidence>
<reference evidence="4 5" key="1">
    <citation type="journal article" date="2016" name="Nat. Commun.">
        <title>Thousands of microbial genomes shed light on interconnected biogeochemical processes in an aquifer system.</title>
        <authorList>
            <person name="Anantharaman K."/>
            <person name="Brown C.T."/>
            <person name="Hug L.A."/>
            <person name="Sharon I."/>
            <person name="Castelle C.J."/>
            <person name="Probst A.J."/>
            <person name="Thomas B.C."/>
            <person name="Singh A."/>
            <person name="Wilkins M.J."/>
            <person name="Karaoz U."/>
            <person name="Brodie E.L."/>
            <person name="Williams K.H."/>
            <person name="Hubbard S.S."/>
            <person name="Banfield J.F."/>
        </authorList>
    </citation>
    <scope>NUCLEOTIDE SEQUENCE [LARGE SCALE GENOMIC DNA]</scope>
    <source>
        <strain evidence="5">RIFCSPLOWO2_12_FULL_64_10</strain>
    </source>
</reference>
<keyword evidence="2" id="KW-0472">Membrane</keyword>
<organism evidence="4 5">
    <name type="scientific">Handelsmanbacteria sp. (strain RIFCSPLOWO2_12_FULL_64_10)</name>
    <dbReference type="NCBI Taxonomy" id="1817868"/>
    <lineage>
        <taxon>Bacteria</taxon>
        <taxon>Candidatus Handelsmaniibacteriota</taxon>
    </lineage>
</organism>
<comment type="caution">
    <text evidence="4">The sequence shown here is derived from an EMBL/GenBank/DDBJ whole genome shotgun (WGS) entry which is preliminary data.</text>
</comment>
<evidence type="ECO:0000256" key="3">
    <source>
        <dbReference type="ARBA" id="ARBA00023237"/>
    </source>
</evidence>
<evidence type="ECO:0000313" key="4">
    <source>
        <dbReference type="EMBL" id="OGG45986.1"/>
    </source>
</evidence>
<name>A0A1F6CA18_HANXR</name>
<keyword evidence="3" id="KW-0998">Cell outer membrane</keyword>
<accession>A0A1F6CA18</accession>
<evidence type="ECO:0000256" key="1">
    <source>
        <dbReference type="ARBA" id="ARBA00004442"/>
    </source>
</evidence>
<dbReference type="Gene3D" id="2.40.170.20">
    <property type="entry name" value="TonB-dependent receptor, beta-barrel domain"/>
    <property type="match status" value="1"/>
</dbReference>
<dbReference type="GO" id="GO:0009279">
    <property type="term" value="C:cell outer membrane"/>
    <property type="evidence" value="ECO:0007669"/>
    <property type="project" value="UniProtKB-SubCell"/>
</dbReference>
<evidence type="ECO:0000313" key="5">
    <source>
        <dbReference type="Proteomes" id="UP000178606"/>
    </source>
</evidence>
<dbReference type="SUPFAM" id="SSF56935">
    <property type="entry name" value="Porins"/>
    <property type="match status" value="1"/>
</dbReference>
<dbReference type="EMBL" id="MFKF01000351">
    <property type="protein sequence ID" value="OGG45986.1"/>
    <property type="molecule type" value="Genomic_DNA"/>
</dbReference>
<dbReference type="Proteomes" id="UP000178606">
    <property type="component" value="Unassembled WGS sequence"/>
</dbReference>
<dbReference type="AlphaFoldDB" id="A0A1F6CA18"/>
<gene>
    <name evidence="4" type="ORF">A3F84_17415</name>
</gene>
<protein>
    <submittedName>
        <fullName evidence="4">Uncharacterized protein</fullName>
    </submittedName>
</protein>
<comment type="subcellular location">
    <subcellularLocation>
        <location evidence="1">Cell outer membrane</location>
    </subcellularLocation>
</comment>